<dbReference type="EMBL" id="BAABME010034039">
    <property type="protein sequence ID" value="GAA0154847.1"/>
    <property type="molecule type" value="Genomic_DNA"/>
</dbReference>
<dbReference type="PANTHER" id="PTHR31175:SF82">
    <property type="entry name" value="AUXIN-RESPONSIVE PROTEIN SAUR65"/>
    <property type="match status" value="1"/>
</dbReference>
<evidence type="ECO:0000256" key="1">
    <source>
        <dbReference type="ARBA" id="ARBA00006974"/>
    </source>
</evidence>
<feature type="compositionally biased region" description="Low complexity" evidence="2">
    <location>
        <begin position="32"/>
        <end position="42"/>
    </location>
</feature>
<dbReference type="GO" id="GO:0009733">
    <property type="term" value="P:response to auxin"/>
    <property type="evidence" value="ECO:0007669"/>
    <property type="project" value="InterPro"/>
</dbReference>
<evidence type="ECO:0000313" key="4">
    <source>
        <dbReference type="Proteomes" id="UP001454036"/>
    </source>
</evidence>
<keyword evidence="4" id="KW-1185">Reference proteome</keyword>
<reference evidence="3 4" key="1">
    <citation type="submission" date="2024-01" db="EMBL/GenBank/DDBJ databases">
        <title>The complete chloroplast genome sequence of Lithospermum erythrorhizon: insights into the phylogenetic relationship among Boraginaceae species and the maternal lineages of purple gromwells.</title>
        <authorList>
            <person name="Okada T."/>
            <person name="Watanabe K."/>
        </authorList>
    </citation>
    <scope>NUCLEOTIDE SEQUENCE [LARGE SCALE GENOMIC DNA]</scope>
</reference>
<accession>A0AAV3PV89</accession>
<organism evidence="3 4">
    <name type="scientific">Lithospermum erythrorhizon</name>
    <name type="common">Purple gromwell</name>
    <name type="synonym">Lithospermum officinale var. erythrorhizon</name>
    <dbReference type="NCBI Taxonomy" id="34254"/>
    <lineage>
        <taxon>Eukaryota</taxon>
        <taxon>Viridiplantae</taxon>
        <taxon>Streptophyta</taxon>
        <taxon>Embryophyta</taxon>
        <taxon>Tracheophyta</taxon>
        <taxon>Spermatophyta</taxon>
        <taxon>Magnoliopsida</taxon>
        <taxon>eudicotyledons</taxon>
        <taxon>Gunneridae</taxon>
        <taxon>Pentapetalae</taxon>
        <taxon>asterids</taxon>
        <taxon>lamiids</taxon>
        <taxon>Boraginales</taxon>
        <taxon>Boraginaceae</taxon>
        <taxon>Boraginoideae</taxon>
        <taxon>Lithospermeae</taxon>
        <taxon>Lithospermum</taxon>
    </lineage>
</organism>
<comment type="similarity">
    <text evidence="1">Belongs to the ARG7 family.</text>
</comment>
<evidence type="ECO:0000313" key="3">
    <source>
        <dbReference type="EMBL" id="GAA0154847.1"/>
    </source>
</evidence>
<dbReference type="AlphaFoldDB" id="A0AAV3PV89"/>
<dbReference type="Pfam" id="PF02519">
    <property type="entry name" value="Auxin_inducible"/>
    <property type="match status" value="1"/>
</dbReference>
<sequence length="146" mass="16579">MVSTKKLINMARNWQRISAIKRMSQSQANEDSSTSGRSSTPSIMAEKGHFVAYCSDGKRYSIPITYLQSSIFRELLKMSEEEYGIQNKGPITFPFDSTFIDYMISLCKRKTTKDVEKALLLSIAANSRSSPCTVYQQETRQHILGF</sequence>
<dbReference type="Proteomes" id="UP001454036">
    <property type="component" value="Unassembled WGS sequence"/>
</dbReference>
<name>A0AAV3PV89_LITER</name>
<comment type="caution">
    <text evidence="3">The sequence shown here is derived from an EMBL/GenBank/DDBJ whole genome shotgun (WGS) entry which is preliminary data.</text>
</comment>
<dbReference type="InterPro" id="IPR003676">
    <property type="entry name" value="SAUR_fam"/>
</dbReference>
<evidence type="ECO:0000256" key="2">
    <source>
        <dbReference type="SAM" id="MobiDB-lite"/>
    </source>
</evidence>
<proteinExistence type="inferred from homology"/>
<feature type="region of interest" description="Disordered" evidence="2">
    <location>
        <begin position="22"/>
        <end position="42"/>
    </location>
</feature>
<gene>
    <name evidence="3" type="ORF">LIER_43296</name>
</gene>
<dbReference type="PANTHER" id="PTHR31175">
    <property type="entry name" value="AUXIN-RESPONSIVE FAMILY PROTEIN"/>
    <property type="match status" value="1"/>
</dbReference>
<protein>
    <submittedName>
        <fullName evidence="3">Uncharacterized protein</fullName>
    </submittedName>
</protein>